<dbReference type="AlphaFoldDB" id="A0A1I6TJV0"/>
<gene>
    <name evidence="2" type="ORF">SAMN05660874_04004</name>
</gene>
<dbReference type="PROSITE" id="PS51257">
    <property type="entry name" value="PROKAR_LIPOPROTEIN"/>
    <property type="match status" value="1"/>
</dbReference>
<dbReference type="Proteomes" id="UP000198852">
    <property type="component" value="Unassembled WGS sequence"/>
</dbReference>
<dbReference type="RefSeq" id="WP_245775992.1">
    <property type="nucleotide sequence ID" value="NZ_FOZX01000007.1"/>
</dbReference>
<feature type="compositionally biased region" description="Low complexity" evidence="1">
    <location>
        <begin position="68"/>
        <end position="80"/>
    </location>
</feature>
<accession>A0A1I6TJV0</accession>
<feature type="region of interest" description="Disordered" evidence="1">
    <location>
        <begin position="58"/>
        <end position="80"/>
    </location>
</feature>
<sequence>MDRPGVNRRTLLAGAALGGAGLASGLLGGCGFGAGAFGGAGWGRDSRELRYWNLFAGGDGDTMKSIGSATPSSSATRRSR</sequence>
<dbReference type="PROSITE" id="PS51318">
    <property type="entry name" value="TAT"/>
    <property type="match status" value="1"/>
</dbReference>
<dbReference type="STRING" id="95161.SAMN05660874_04004"/>
<dbReference type="InterPro" id="IPR006311">
    <property type="entry name" value="TAT_signal"/>
</dbReference>
<name>A0A1I6TJV0_9PSEU</name>
<evidence type="ECO:0000313" key="3">
    <source>
        <dbReference type="Proteomes" id="UP000198852"/>
    </source>
</evidence>
<evidence type="ECO:0000313" key="2">
    <source>
        <dbReference type="EMBL" id="SFS89436.1"/>
    </source>
</evidence>
<organism evidence="2 3">
    <name type="scientific">Saccharopolyspora flava</name>
    <dbReference type="NCBI Taxonomy" id="95161"/>
    <lineage>
        <taxon>Bacteria</taxon>
        <taxon>Bacillati</taxon>
        <taxon>Actinomycetota</taxon>
        <taxon>Actinomycetes</taxon>
        <taxon>Pseudonocardiales</taxon>
        <taxon>Pseudonocardiaceae</taxon>
        <taxon>Saccharopolyspora</taxon>
    </lineage>
</organism>
<evidence type="ECO:0000256" key="1">
    <source>
        <dbReference type="SAM" id="MobiDB-lite"/>
    </source>
</evidence>
<dbReference type="EMBL" id="FOZX01000007">
    <property type="protein sequence ID" value="SFS89436.1"/>
    <property type="molecule type" value="Genomic_DNA"/>
</dbReference>
<keyword evidence="3" id="KW-1185">Reference proteome</keyword>
<reference evidence="3" key="1">
    <citation type="submission" date="2016-10" db="EMBL/GenBank/DDBJ databases">
        <authorList>
            <person name="Varghese N."/>
            <person name="Submissions S."/>
        </authorList>
    </citation>
    <scope>NUCLEOTIDE SEQUENCE [LARGE SCALE GENOMIC DNA]</scope>
    <source>
        <strain evidence="3">DSM 44771</strain>
    </source>
</reference>
<protein>
    <submittedName>
        <fullName evidence="2">Uncharacterized protein</fullName>
    </submittedName>
</protein>
<proteinExistence type="predicted"/>